<sequence length="347" mass="39287">MAPPYLISVHEIPPTPNSTKPSQIYEYGKYDPDDTHSSSTGAASNGYHNLNRNALVFIGGLGDGLYTVPYIRHIVRNLNYARTSSPETSQARIRLRPWTVFEVRLSSAFSGWGNSSLSQDVDEIAAAVRYLRSTLNKRSVVLMGHSTGCQDCVAYLRRWSRNVHDNRDEPTRPADIPEVDGVILQGPVSDREFIAMTMGLEEMERSRDVAWRMIEGDRAKEYMPRDRLPADMRDTPVTAYRFHSLTCRGGDDDFFSSDLTDGETENIWNPLTKPVLIVPSEKDEFVPETVNVQDLMDRWRGSCRPGVYSDLSGLIPNANHRVDDGDARMWLVDRVLKFLAQLEEDDQ</sequence>
<organism evidence="2 3">
    <name type="scientific">Rhypophila decipiens</name>
    <dbReference type="NCBI Taxonomy" id="261697"/>
    <lineage>
        <taxon>Eukaryota</taxon>
        <taxon>Fungi</taxon>
        <taxon>Dikarya</taxon>
        <taxon>Ascomycota</taxon>
        <taxon>Pezizomycotina</taxon>
        <taxon>Sordariomycetes</taxon>
        <taxon>Sordariomycetidae</taxon>
        <taxon>Sordariales</taxon>
        <taxon>Naviculisporaceae</taxon>
        <taxon>Rhypophila</taxon>
    </lineage>
</organism>
<evidence type="ECO:0000313" key="2">
    <source>
        <dbReference type="EMBL" id="KAK4212906.1"/>
    </source>
</evidence>
<reference evidence="2" key="1">
    <citation type="journal article" date="2023" name="Mol. Phylogenet. Evol.">
        <title>Genome-scale phylogeny and comparative genomics of the fungal order Sordariales.</title>
        <authorList>
            <person name="Hensen N."/>
            <person name="Bonometti L."/>
            <person name="Westerberg I."/>
            <person name="Brannstrom I.O."/>
            <person name="Guillou S."/>
            <person name="Cros-Aarteil S."/>
            <person name="Calhoun S."/>
            <person name="Haridas S."/>
            <person name="Kuo A."/>
            <person name="Mondo S."/>
            <person name="Pangilinan J."/>
            <person name="Riley R."/>
            <person name="LaButti K."/>
            <person name="Andreopoulos B."/>
            <person name="Lipzen A."/>
            <person name="Chen C."/>
            <person name="Yan M."/>
            <person name="Daum C."/>
            <person name="Ng V."/>
            <person name="Clum A."/>
            <person name="Steindorff A."/>
            <person name="Ohm R.A."/>
            <person name="Martin F."/>
            <person name="Silar P."/>
            <person name="Natvig D.O."/>
            <person name="Lalanne C."/>
            <person name="Gautier V."/>
            <person name="Ament-Velasquez S.L."/>
            <person name="Kruys A."/>
            <person name="Hutchinson M.I."/>
            <person name="Powell A.J."/>
            <person name="Barry K."/>
            <person name="Miller A.N."/>
            <person name="Grigoriev I.V."/>
            <person name="Debuchy R."/>
            <person name="Gladieux P."/>
            <person name="Hiltunen Thoren M."/>
            <person name="Johannesson H."/>
        </authorList>
    </citation>
    <scope>NUCLEOTIDE SEQUENCE</scope>
    <source>
        <strain evidence="2">PSN293</strain>
    </source>
</reference>
<reference evidence="2" key="2">
    <citation type="submission" date="2023-05" db="EMBL/GenBank/DDBJ databases">
        <authorList>
            <consortium name="Lawrence Berkeley National Laboratory"/>
            <person name="Steindorff A."/>
            <person name="Hensen N."/>
            <person name="Bonometti L."/>
            <person name="Westerberg I."/>
            <person name="Brannstrom I.O."/>
            <person name="Guillou S."/>
            <person name="Cros-Aarteil S."/>
            <person name="Calhoun S."/>
            <person name="Haridas S."/>
            <person name="Kuo A."/>
            <person name="Mondo S."/>
            <person name="Pangilinan J."/>
            <person name="Riley R."/>
            <person name="Labutti K."/>
            <person name="Andreopoulos B."/>
            <person name="Lipzen A."/>
            <person name="Chen C."/>
            <person name="Yanf M."/>
            <person name="Daum C."/>
            <person name="Ng V."/>
            <person name="Clum A."/>
            <person name="Ohm R."/>
            <person name="Martin F."/>
            <person name="Silar P."/>
            <person name="Natvig D."/>
            <person name="Lalanne C."/>
            <person name="Gautier V."/>
            <person name="Ament-Velasquez S.L."/>
            <person name="Kruys A."/>
            <person name="Hutchinson M.I."/>
            <person name="Powell A.J."/>
            <person name="Barry K."/>
            <person name="Miller A.N."/>
            <person name="Grigoriev I.V."/>
            <person name="Debuchy R."/>
            <person name="Gladieux P."/>
            <person name="Thoren M.H."/>
            <person name="Johannesson H."/>
        </authorList>
    </citation>
    <scope>NUCLEOTIDE SEQUENCE</scope>
    <source>
        <strain evidence="2">PSN293</strain>
    </source>
</reference>
<dbReference type="PANTHER" id="PTHR31591:SF7">
    <property type="entry name" value="DUF1749-DOMAIN-CONTAINING PROTEIN"/>
    <property type="match status" value="1"/>
</dbReference>
<dbReference type="InterPro" id="IPR013744">
    <property type="entry name" value="SidJ"/>
</dbReference>
<name>A0AAN6Y649_9PEZI</name>
<dbReference type="SUPFAM" id="SSF53474">
    <property type="entry name" value="alpha/beta-Hydrolases"/>
    <property type="match status" value="1"/>
</dbReference>
<dbReference type="EMBL" id="MU858118">
    <property type="protein sequence ID" value="KAK4212906.1"/>
    <property type="molecule type" value="Genomic_DNA"/>
</dbReference>
<accession>A0AAN6Y649</accession>
<dbReference type="InterPro" id="IPR029058">
    <property type="entry name" value="AB_hydrolase_fold"/>
</dbReference>
<proteinExistence type="predicted"/>
<dbReference type="Gene3D" id="3.40.50.1820">
    <property type="entry name" value="alpha/beta hydrolase"/>
    <property type="match status" value="1"/>
</dbReference>
<gene>
    <name evidence="2" type="ORF">QBC37DRAFT_317252</name>
</gene>
<dbReference type="AlphaFoldDB" id="A0AAN6Y649"/>
<dbReference type="Pfam" id="PF08538">
    <property type="entry name" value="DUF1749"/>
    <property type="match status" value="1"/>
</dbReference>
<dbReference type="PANTHER" id="PTHR31591">
    <property type="entry name" value="UPF0613 PROTEIN PB24D3.06C"/>
    <property type="match status" value="1"/>
</dbReference>
<comment type="caution">
    <text evidence="2">The sequence shown here is derived from an EMBL/GenBank/DDBJ whole genome shotgun (WGS) entry which is preliminary data.</text>
</comment>
<feature type="region of interest" description="Disordered" evidence="1">
    <location>
        <begin position="10"/>
        <end position="42"/>
    </location>
</feature>
<dbReference type="Proteomes" id="UP001301769">
    <property type="component" value="Unassembled WGS sequence"/>
</dbReference>
<evidence type="ECO:0000256" key="1">
    <source>
        <dbReference type="SAM" id="MobiDB-lite"/>
    </source>
</evidence>
<evidence type="ECO:0000313" key="3">
    <source>
        <dbReference type="Proteomes" id="UP001301769"/>
    </source>
</evidence>
<protein>
    <submittedName>
        <fullName evidence="2">Uncharacterized protein</fullName>
    </submittedName>
</protein>
<keyword evidence="3" id="KW-1185">Reference proteome</keyword>